<gene>
    <name evidence="5" type="ORF">METZ01_LOCUS321839</name>
</gene>
<comment type="similarity">
    <text evidence="1">Belongs to the IPP transferase family.</text>
</comment>
<dbReference type="AlphaFoldDB" id="A0A382P8P1"/>
<proteinExistence type="inferred from homology"/>
<evidence type="ECO:0000256" key="1">
    <source>
        <dbReference type="ARBA" id="ARBA00005842"/>
    </source>
</evidence>
<protein>
    <recommendedName>
        <fullName evidence="6">tRNA dimethylallyltransferase</fullName>
    </recommendedName>
</protein>
<evidence type="ECO:0000256" key="3">
    <source>
        <dbReference type="ARBA" id="ARBA00022741"/>
    </source>
</evidence>
<name>A0A382P8P1_9ZZZZ</name>
<evidence type="ECO:0008006" key="6">
    <source>
        <dbReference type="Google" id="ProtNLM"/>
    </source>
</evidence>
<accession>A0A382P8P1</accession>
<evidence type="ECO:0000256" key="4">
    <source>
        <dbReference type="ARBA" id="ARBA00022840"/>
    </source>
</evidence>
<dbReference type="PANTHER" id="PTHR11088:SF60">
    <property type="entry name" value="TRNA DIMETHYLALLYLTRANSFERASE"/>
    <property type="match status" value="1"/>
</dbReference>
<dbReference type="InterPro" id="IPR027417">
    <property type="entry name" value="P-loop_NTPase"/>
</dbReference>
<dbReference type="GO" id="GO:0052381">
    <property type="term" value="F:tRNA dimethylallyltransferase activity"/>
    <property type="evidence" value="ECO:0007669"/>
    <property type="project" value="TreeGrafter"/>
</dbReference>
<reference evidence="5" key="1">
    <citation type="submission" date="2018-05" db="EMBL/GenBank/DDBJ databases">
        <authorList>
            <person name="Lanie J.A."/>
            <person name="Ng W.-L."/>
            <person name="Kazmierczak K.M."/>
            <person name="Andrzejewski T.M."/>
            <person name="Davidsen T.M."/>
            <person name="Wayne K.J."/>
            <person name="Tettelin H."/>
            <person name="Glass J.I."/>
            <person name="Rusch D."/>
            <person name="Podicherti R."/>
            <person name="Tsui H.-C.T."/>
            <person name="Winkler M.E."/>
        </authorList>
    </citation>
    <scope>NUCLEOTIDE SEQUENCE</scope>
</reference>
<dbReference type="Pfam" id="PF01715">
    <property type="entry name" value="IPPT"/>
    <property type="match status" value="1"/>
</dbReference>
<dbReference type="GO" id="GO:0006400">
    <property type="term" value="P:tRNA modification"/>
    <property type="evidence" value="ECO:0007669"/>
    <property type="project" value="TreeGrafter"/>
</dbReference>
<evidence type="ECO:0000256" key="2">
    <source>
        <dbReference type="ARBA" id="ARBA00022679"/>
    </source>
</evidence>
<keyword evidence="4" id="KW-0067">ATP-binding</keyword>
<evidence type="ECO:0000313" key="5">
    <source>
        <dbReference type="EMBL" id="SVC68985.1"/>
    </source>
</evidence>
<feature type="non-terminal residue" evidence="5">
    <location>
        <position position="204"/>
    </location>
</feature>
<dbReference type="SUPFAM" id="SSF52540">
    <property type="entry name" value="P-loop containing nucleoside triphosphate hydrolases"/>
    <property type="match status" value="1"/>
</dbReference>
<dbReference type="EMBL" id="UINC01105213">
    <property type="protein sequence ID" value="SVC68985.1"/>
    <property type="molecule type" value="Genomic_DNA"/>
</dbReference>
<organism evidence="5">
    <name type="scientific">marine metagenome</name>
    <dbReference type="NCBI Taxonomy" id="408172"/>
    <lineage>
        <taxon>unclassified sequences</taxon>
        <taxon>metagenomes</taxon>
        <taxon>ecological metagenomes</taxon>
    </lineage>
</organism>
<dbReference type="InterPro" id="IPR039657">
    <property type="entry name" value="Dimethylallyltransferase"/>
</dbReference>
<sequence>MYKDANYRMSQLYQTDYDLLVVLGPTATGKTKLAVQLADQLNGEIISADSRQVYRGMDIGTGKDLNEYNLRGKKIPYHLIDIADPQQEFSVFQFQQDFQNTFLDIEERKKLPILCGGTGFYIKAILMDFNLPAVAPNKILRQELENWQMEDLIFELKSIAPNIQKKSLETKRRVIRALEIQMNRGMEEVSGKQFDDRINKKKYP</sequence>
<keyword evidence="3" id="KW-0547">Nucleotide-binding</keyword>
<keyword evidence="2" id="KW-0808">Transferase</keyword>
<dbReference type="Gene3D" id="3.40.50.300">
    <property type="entry name" value="P-loop containing nucleotide triphosphate hydrolases"/>
    <property type="match status" value="1"/>
</dbReference>
<dbReference type="PANTHER" id="PTHR11088">
    <property type="entry name" value="TRNA DIMETHYLALLYLTRANSFERASE"/>
    <property type="match status" value="1"/>
</dbReference>
<dbReference type="GO" id="GO:0005524">
    <property type="term" value="F:ATP binding"/>
    <property type="evidence" value="ECO:0007669"/>
    <property type="project" value="UniProtKB-KW"/>
</dbReference>